<accession>A0A3N0DVZ0</accession>
<organism evidence="2 3">
    <name type="scientific">Nocardioides marmorisolisilvae</name>
    <dbReference type="NCBI Taxonomy" id="1542737"/>
    <lineage>
        <taxon>Bacteria</taxon>
        <taxon>Bacillati</taxon>
        <taxon>Actinomycetota</taxon>
        <taxon>Actinomycetes</taxon>
        <taxon>Propionibacteriales</taxon>
        <taxon>Nocardioidaceae</taxon>
        <taxon>Nocardioides</taxon>
    </lineage>
</organism>
<evidence type="ECO:0000313" key="2">
    <source>
        <dbReference type="EMBL" id="RNL79583.1"/>
    </source>
</evidence>
<dbReference type="AlphaFoldDB" id="A0A3N0DVZ0"/>
<gene>
    <name evidence="2" type="ORF">EFL95_11455</name>
</gene>
<sequence>MRSTRSGWGTAVLALLLIGSGLASGCSNDSTSIHTTAATGTVTAGEAQKLLDRRADAILHDKLSAFLATLDSSNARLISRQRRYFANMQALPVQTLEYTVLKSDWPAELRAKAWGTHASIPQVKISTQLAGFDSVPIARTTGFAFGRKGGKPVIISELTGAGKQFPGSSPSPWDLVRIHVYRSGQTLQLYDNGTWHEAGLINSALRRGIANVQDGLPFAWAGKVVVYVFSAKTVLDSYEGVPGGNIKHLGAMTFPMYAVLGQSAVAGVRFTLLPSSVRAGQPFLDRIVRHELTHVAVGDRDDGVPVWFAEGLAEYMGARSIPTDQRRIATVAVKRARQGVTALPASAGFNGPDQAWNYALAWMACDWIVATQGSARLWELMDALHDNGDGTTDEDQDAVLEQVLGISGSELAKDAAHRILEIYG</sequence>
<protein>
    <recommendedName>
        <fullName evidence="4">Peptidase MA-like domain-containing protein</fullName>
    </recommendedName>
</protein>
<feature type="chain" id="PRO_5039092368" description="Peptidase MA-like domain-containing protein" evidence="1">
    <location>
        <begin position="26"/>
        <end position="424"/>
    </location>
</feature>
<evidence type="ECO:0008006" key="4">
    <source>
        <dbReference type="Google" id="ProtNLM"/>
    </source>
</evidence>
<evidence type="ECO:0000256" key="1">
    <source>
        <dbReference type="SAM" id="SignalP"/>
    </source>
</evidence>
<reference evidence="2 3" key="1">
    <citation type="submission" date="2018-11" db="EMBL/GenBank/DDBJ databases">
        <authorList>
            <person name="Li F."/>
        </authorList>
    </citation>
    <scope>NUCLEOTIDE SEQUENCE [LARGE SCALE GENOMIC DNA]</scope>
    <source>
        <strain evidence="2 3">KIS18-7</strain>
    </source>
</reference>
<dbReference type="PROSITE" id="PS51257">
    <property type="entry name" value="PROKAR_LIPOPROTEIN"/>
    <property type="match status" value="1"/>
</dbReference>
<comment type="caution">
    <text evidence="2">The sequence shown here is derived from an EMBL/GenBank/DDBJ whole genome shotgun (WGS) entry which is preliminary data.</text>
</comment>
<keyword evidence="3" id="KW-1185">Reference proteome</keyword>
<dbReference type="EMBL" id="RJSG01000002">
    <property type="protein sequence ID" value="RNL79583.1"/>
    <property type="molecule type" value="Genomic_DNA"/>
</dbReference>
<dbReference type="OrthoDB" id="5242307at2"/>
<dbReference type="RefSeq" id="WP_123234085.1">
    <property type="nucleotide sequence ID" value="NZ_RJSG01000002.1"/>
</dbReference>
<evidence type="ECO:0000313" key="3">
    <source>
        <dbReference type="Proteomes" id="UP000277094"/>
    </source>
</evidence>
<dbReference type="Proteomes" id="UP000277094">
    <property type="component" value="Unassembled WGS sequence"/>
</dbReference>
<name>A0A3N0DVZ0_9ACTN</name>
<keyword evidence="1" id="KW-0732">Signal</keyword>
<feature type="signal peptide" evidence="1">
    <location>
        <begin position="1"/>
        <end position="25"/>
    </location>
</feature>
<proteinExistence type="predicted"/>